<organism evidence="1 2">
    <name type="scientific">Hibiscus sabdariffa</name>
    <name type="common">roselle</name>
    <dbReference type="NCBI Taxonomy" id="183260"/>
    <lineage>
        <taxon>Eukaryota</taxon>
        <taxon>Viridiplantae</taxon>
        <taxon>Streptophyta</taxon>
        <taxon>Embryophyta</taxon>
        <taxon>Tracheophyta</taxon>
        <taxon>Spermatophyta</taxon>
        <taxon>Magnoliopsida</taxon>
        <taxon>eudicotyledons</taxon>
        <taxon>Gunneridae</taxon>
        <taxon>Pentapetalae</taxon>
        <taxon>rosids</taxon>
        <taxon>malvids</taxon>
        <taxon>Malvales</taxon>
        <taxon>Malvaceae</taxon>
        <taxon>Malvoideae</taxon>
        <taxon>Hibiscus</taxon>
    </lineage>
</organism>
<dbReference type="EMBL" id="JBBPBN010000020">
    <property type="protein sequence ID" value="KAK9017197.1"/>
    <property type="molecule type" value="Genomic_DNA"/>
</dbReference>
<keyword evidence="2" id="KW-1185">Reference proteome</keyword>
<accession>A0ABR2RWX9</accession>
<evidence type="ECO:0000313" key="1">
    <source>
        <dbReference type="EMBL" id="KAK9017197.1"/>
    </source>
</evidence>
<proteinExistence type="predicted"/>
<name>A0ABR2RWX9_9ROSI</name>
<comment type="caution">
    <text evidence="1">The sequence shown here is derived from an EMBL/GenBank/DDBJ whole genome shotgun (WGS) entry which is preliminary data.</text>
</comment>
<evidence type="ECO:0000313" key="2">
    <source>
        <dbReference type="Proteomes" id="UP001396334"/>
    </source>
</evidence>
<reference evidence="1 2" key="1">
    <citation type="journal article" date="2024" name="G3 (Bethesda)">
        <title>Genome assembly of Hibiscus sabdariffa L. provides insights into metabolisms of medicinal natural products.</title>
        <authorList>
            <person name="Kim T."/>
        </authorList>
    </citation>
    <scope>NUCLEOTIDE SEQUENCE [LARGE SCALE GENOMIC DNA]</scope>
    <source>
        <strain evidence="1">TK-2024</strain>
        <tissue evidence="1">Old leaves</tissue>
    </source>
</reference>
<gene>
    <name evidence="1" type="ORF">V6N11_079679</name>
</gene>
<dbReference type="Proteomes" id="UP001396334">
    <property type="component" value="Unassembled WGS sequence"/>
</dbReference>
<protein>
    <submittedName>
        <fullName evidence="1">Uncharacterized protein</fullName>
    </submittedName>
</protein>
<sequence>MHDVLGLRRIRVELDNGMAARLIQKGPHTNPTPSTILQHILEFCRRDWEVCRLVSEESDAEGMEFEPPKGSIASSFDFVV</sequence>